<dbReference type="PANTHER" id="PTHR21235">
    <property type="entry name" value="IMIDAZOLE GLYCEROL PHOSPHATE SYNTHASE SUBUNIT HISF/H IGP SYNTHASE SUBUNIT HISF/H"/>
    <property type="match status" value="1"/>
</dbReference>
<dbReference type="InterPro" id="IPR004651">
    <property type="entry name" value="HisF"/>
</dbReference>
<dbReference type="EMBL" id="MHRK01000008">
    <property type="protein sequence ID" value="OHA24599.1"/>
    <property type="molecule type" value="Genomic_DNA"/>
</dbReference>
<evidence type="ECO:0000256" key="11">
    <source>
        <dbReference type="RuleBase" id="RU003657"/>
    </source>
</evidence>
<accession>A0A1G2MN14</accession>
<comment type="pathway">
    <text evidence="1">Amino-acid biosynthesis; L-histidine biosynthesis; L-histidine from 5-phospho-alpha-D-ribose 1-diphosphate: step 5/9.</text>
</comment>
<evidence type="ECO:0000256" key="6">
    <source>
        <dbReference type="ARBA" id="ARBA00023102"/>
    </source>
</evidence>
<evidence type="ECO:0000256" key="3">
    <source>
        <dbReference type="ARBA" id="ARBA00011152"/>
    </source>
</evidence>
<sequence length="254" mass="27385">MLKVRLIPVLLLSGGRMVKPIRFGKDGVRDVGFPATTARIYDSQDADELILLNIEKAKDGINFLIETLDDVSKNCFVPITAGGGVRDMATIKELLRHGADKISINTYAIENPAFIKKAAAKFGRQCVVVSIDFKEVKKGRYEVFVDRGRKATGLELVEWAKKATELGAGELLISSIDKEGTMKGYDLEAIKLVSKEVNVPVIANGGAGTRDDCVLAVKAGAAATAASSLFHFSDSNLTQVKSFIFNAGVPIRPI</sequence>
<keyword evidence="6 11" id="KW-0368">Histidine biosynthesis</keyword>
<protein>
    <recommendedName>
        <fullName evidence="4">imidazole glycerol-phosphate synthase</fullName>
        <ecNumber evidence="4">4.3.2.10</ecNumber>
    </recommendedName>
    <alternativeName>
        <fullName evidence="9">IGP synthase cyclase subunit</fullName>
    </alternativeName>
</protein>
<gene>
    <name evidence="12" type="ORF">A3C72_01735</name>
</gene>
<dbReference type="CDD" id="cd04731">
    <property type="entry name" value="HisF"/>
    <property type="match status" value="1"/>
</dbReference>
<dbReference type="Pfam" id="PF00977">
    <property type="entry name" value="His_biosynth"/>
    <property type="match status" value="1"/>
</dbReference>
<dbReference type="InterPro" id="IPR006062">
    <property type="entry name" value="His_biosynth"/>
</dbReference>
<comment type="similarity">
    <text evidence="2 11">Belongs to the HisA/HisF family.</text>
</comment>
<evidence type="ECO:0000256" key="10">
    <source>
        <dbReference type="ARBA" id="ARBA00047838"/>
    </source>
</evidence>
<dbReference type="UniPathway" id="UPA00031">
    <property type="reaction ID" value="UER00010"/>
</dbReference>
<proteinExistence type="inferred from homology"/>
<dbReference type="EC" id="4.3.2.10" evidence="4"/>
<dbReference type="InterPro" id="IPR011060">
    <property type="entry name" value="RibuloseP-bd_barrel"/>
</dbReference>
<dbReference type="InterPro" id="IPR050064">
    <property type="entry name" value="IGPS_HisA/HisF"/>
</dbReference>
<comment type="catalytic activity">
    <reaction evidence="10">
        <text>5-[(5-phospho-1-deoxy-D-ribulos-1-ylimino)methylamino]-1-(5-phospho-beta-D-ribosyl)imidazole-4-carboxamide + L-glutamine = D-erythro-1-(imidazol-4-yl)glycerol 3-phosphate + 5-amino-1-(5-phospho-beta-D-ribosyl)imidazole-4-carboxamide + L-glutamate + H(+)</text>
        <dbReference type="Rhea" id="RHEA:24793"/>
        <dbReference type="ChEBI" id="CHEBI:15378"/>
        <dbReference type="ChEBI" id="CHEBI:29985"/>
        <dbReference type="ChEBI" id="CHEBI:58278"/>
        <dbReference type="ChEBI" id="CHEBI:58359"/>
        <dbReference type="ChEBI" id="CHEBI:58475"/>
        <dbReference type="ChEBI" id="CHEBI:58525"/>
        <dbReference type="EC" id="4.3.2.10"/>
    </reaction>
</comment>
<dbReference type="Gene3D" id="3.20.20.70">
    <property type="entry name" value="Aldolase class I"/>
    <property type="match status" value="1"/>
</dbReference>
<dbReference type="SUPFAM" id="SSF51366">
    <property type="entry name" value="Ribulose-phoshate binding barrel"/>
    <property type="match status" value="1"/>
</dbReference>
<evidence type="ECO:0000256" key="9">
    <source>
        <dbReference type="ARBA" id="ARBA00030264"/>
    </source>
</evidence>
<evidence type="ECO:0000313" key="12">
    <source>
        <dbReference type="EMBL" id="OHA24599.1"/>
    </source>
</evidence>
<comment type="function">
    <text evidence="8">IGPS catalyzes the conversion of PRFAR and glutamine to IGP, AICAR and glutamate. The HisF subunit catalyzes the cyclization activity that produces IGP and AICAR from PRFAR using the ammonia provided by the HisH subunit.</text>
</comment>
<reference evidence="12 13" key="1">
    <citation type="journal article" date="2016" name="Nat. Commun.">
        <title>Thousands of microbial genomes shed light on interconnected biogeochemical processes in an aquifer system.</title>
        <authorList>
            <person name="Anantharaman K."/>
            <person name="Brown C.T."/>
            <person name="Hug L.A."/>
            <person name="Sharon I."/>
            <person name="Castelle C.J."/>
            <person name="Probst A.J."/>
            <person name="Thomas B.C."/>
            <person name="Singh A."/>
            <person name="Wilkins M.J."/>
            <person name="Karaoz U."/>
            <person name="Brodie E.L."/>
            <person name="Williams K.H."/>
            <person name="Hubbard S.S."/>
            <person name="Banfield J.F."/>
        </authorList>
    </citation>
    <scope>NUCLEOTIDE SEQUENCE [LARGE SCALE GENOMIC DNA]</scope>
</reference>
<keyword evidence="7" id="KW-0456">Lyase</keyword>
<evidence type="ECO:0000256" key="8">
    <source>
        <dbReference type="ARBA" id="ARBA00025475"/>
    </source>
</evidence>
<dbReference type="AlphaFoldDB" id="A0A1G2MN14"/>
<dbReference type="GO" id="GO:0000105">
    <property type="term" value="P:L-histidine biosynthetic process"/>
    <property type="evidence" value="ECO:0007669"/>
    <property type="project" value="UniProtKB-UniPathway"/>
</dbReference>
<name>A0A1G2MN14_9BACT</name>
<dbReference type="STRING" id="1802306.A3C72_01735"/>
<comment type="subunit">
    <text evidence="3">Heterodimer of HisH and HisF.</text>
</comment>
<evidence type="ECO:0000256" key="5">
    <source>
        <dbReference type="ARBA" id="ARBA00022605"/>
    </source>
</evidence>
<dbReference type="GO" id="GO:0000107">
    <property type="term" value="F:imidazoleglycerol-phosphate synthase activity"/>
    <property type="evidence" value="ECO:0007669"/>
    <property type="project" value="InterPro"/>
</dbReference>
<keyword evidence="5 11" id="KW-0028">Amino-acid biosynthesis</keyword>
<evidence type="ECO:0000256" key="4">
    <source>
        <dbReference type="ARBA" id="ARBA00012809"/>
    </source>
</evidence>
<evidence type="ECO:0000256" key="7">
    <source>
        <dbReference type="ARBA" id="ARBA00023239"/>
    </source>
</evidence>
<dbReference type="GO" id="GO:0016829">
    <property type="term" value="F:lyase activity"/>
    <property type="evidence" value="ECO:0007669"/>
    <property type="project" value="UniProtKB-KW"/>
</dbReference>
<dbReference type="PANTHER" id="PTHR21235:SF2">
    <property type="entry name" value="IMIDAZOLE GLYCEROL PHOSPHATE SYNTHASE HISHF"/>
    <property type="match status" value="1"/>
</dbReference>
<dbReference type="Proteomes" id="UP000177130">
    <property type="component" value="Unassembled WGS sequence"/>
</dbReference>
<dbReference type="InterPro" id="IPR013785">
    <property type="entry name" value="Aldolase_TIM"/>
</dbReference>
<comment type="caution">
    <text evidence="12">The sequence shown here is derived from an EMBL/GenBank/DDBJ whole genome shotgun (WGS) entry which is preliminary data.</text>
</comment>
<evidence type="ECO:0000256" key="1">
    <source>
        <dbReference type="ARBA" id="ARBA00005091"/>
    </source>
</evidence>
<evidence type="ECO:0000313" key="13">
    <source>
        <dbReference type="Proteomes" id="UP000177130"/>
    </source>
</evidence>
<evidence type="ECO:0000256" key="2">
    <source>
        <dbReference type="ARBA" id="ARBA00009667"/>
    </source>
</evidence>
<organism evidence="12 13">
    <name type="scientific">Candidatus Taylorbacteria bacterium RIFCSPHIGHO2_02_FULL_43_32b</name>
    <dbReference type="NCBI Taxonomy" id="1802306"/>
    <lineage>
        <taxon>Bacteria</taxon>
        <taxon>Candidatus Tayloriibacteriota</taxon>
    </lineage>
</organism>